<dbReference type="PANTHER" id="PTHR38034">
    <property type="entry name" value="INNER MEMBRANE PROTEIN YPJD"/>
    <property type="match status" value="1"/>
</dbReference>
<feature type="transmembrane region" description="Helical" evidence="1">
    <location>
        <begin position="91"/>
        <end position="111"/>
    </location>
</feature>
<dbReference type="InterPro" id="IPR052372">
    <property type="entry name" value="YpjD/HemX"/>
</dbReference>
<reference evidence="3" key="1">
    <citation type="submission" date="2021-01" db="EMBL/GenBank/DDBJ databases">
        <title>Genomic Encyclopedia of Type Strains, Phase IV (KMG-IV): sequencing the most valuable type-strain genomes for metagenomic binning, comparative biology and taxonomic classification.</title>
        <authorList>
            <person name="Goeker M."/>
        </authorList>
    </citation>
    <scope>NUCLEOTIDE SEQUENCE</scope>
    <source>
        <strain evidence="3">DSM 25523</strain>
    </source>
</reference>
<sequence>MADVRWIYDLAIFLYAASVLFYFNDFVQSNRKVNRLAFGLLAVVWALQTVFFVSQMSEKSYFPVLTLFETLFFYSWILVTLSLLVNYFFRIDLLIFFTNVIGFVVLTLSMFLPETPQQTIPQRLTSELLFIHIVLALFSYGALSLSMIFSAMYMLQHKMLKQKRWTPLLQRLPSLERLEVYAYRMNMIGVPVLLLAIILGTIWGQLVLPGKMWNDAKVWTSLLVLVAYSYLLYKRFRTGWLARKLAVGNLIAFAVLLFNFLLTDASRFHRWL</sequence>
<dbReference type="Proteomes" id="UP000717624">
    <property type="component" value="Unassembled WGS sequence"/>
</dbReference>
<dbReference type="InterPro" id="IPR002541">
    <property type="entry name" value="Cyt_c_assembly"/>
</dbReference>
<comment type="caution">
    <text evidence="3">The sequence shown here is derived from an EMBL/GenBank/DDBJ whole genome shotgun (WGS) entry which is preliminary data.</text>
</comment>
<dbReference type="Pfam" id="PF01578">
    <property type="entry name" value="Cytochrom_C_asm"/>
    <property type="match status" value="1"/>
</dbReference>
<accession>A0A938XYN3</accession>
<dbReference type="GO" id="GO:0005886">
    <property type="term" value="C:plasma membrane"/>
    <property type="evidence" value="ECO:0007669"/>
    <property type="project" value="TreeGrafter"/>
</dbReference>
<gene>
    <name evidence="3" type="ORF">JOD01_001654</name>
</gene>
<protein>
    <submittedName>
        <fullName evidence="3">HemX protein</fullName>
    </submittedName>
</protein>
<organism evidence="3 4">
    <name type="scientific">Brevibacillus fulvus</name>
    <dbReference type="NCBI Taxonomy" id="1125967"/>
    <lineage>
        <taxon>Bacteria</taxon>
        <taxon>Bacillati</taxon>
        <taxon>Bacillota</taxon>
        <taxon>Bacilli</taxon>
        <taxon>Bacillales</taxon>
        <taxon>Paenibacillaceae</taxon>
        <taxon>Brevibacillus</taxon>
    </lineage>
</organism>
<dbReference type="GO" id="GO:0017004">
    <property type="term" value="P:cytochrome complex assembly"/>
    <property type="evidence" value="ECO:0007669"/>
    <property type="project" value="InterPro"/>
</dbReference>
<proteinExistence type="predicted"/>
<feature type="transmembrane region" description="Helical" evidence="1">
    <location>
        <begin position="36"/>
        <end position="54"/>
    </location>
</feature>
<feature type="transmembrane region" description="Helical" evidence="1">
    <location>
        <begin position="6"/>
        <end position="24"/>
    </location>
</feature>
<dbReference type="EMBL" id="JAFBEB010000004">
    <property type="protein sequence ID" value="MBM7590053.1"/>
    <property type="molecule type" value="Genomic_DNA"/>
</dbReference>
<keyword evidence="1" id="KW-0812">Transmembrane</keyword>
<evidence type="ECO:0000256" key="1">
    <source>
        <dbReference type="SAM" id="Phobius"/>
    </source>
</evidence>
<feature type="transmembrane region" description="Helical" evidence="1">
    <location>
        <begin position="181"/>
        <end position="204"/>
    </location>
</feature>
<keyword evidence="4" id="KW-1185">Reference proteome</keyword>
<keyword evidence="1" id="KW-0472">Membrane</keyword>
<keyword evidence="1" id="KW-1133">Transmembrane helix</keyword>
<evidence type="ECO:0000313" key="4">
    <source>
        <dbReference type="Proteomes" id="UP000717624"/>
    </source>
</evidence>
<name>A0A938XYN3_9BACL</name>
<feature type="transmembrane region" description="Helical" evidence="1">
    <location>
        <begin position="245"/>
        <end position="262"/>
    </location>
</feature>
<dbReference type="AlphaFoldDB" id="A0A938XYN3"/>
<dbReference type="RefSeq" id="WP_204517755.1">
    <property type="nucleotide sequence ID" value="NZ_BAABIN010000007.1"/>
</dbReference>
<feature type="transmembrane region" description="Helical" evidence="1">
    <location>
        <begin position="60"/>
        <end position="84"/>
    </location>
</feature>
<feature type="transmembrane region" description="Helical" evidence="1">
    <location>
        <begin position="216"/>
        <end position="233"/>
    </location>
</feature>
<feature type="domain" description="Cytochrome c assembly protein" evidence="2">
    <location>
        <begin position="66"/>
        <end position="264"/>
    </location>
</feature>
<dbReference type="GO" id="GO:0020037">
    <property type="term" value="F:heme binding"/>
    <property type="evidence" value="ECO:0007669"/>
    <property type="project" value="InterPro"/>
</dbReference>
<feature type="transmembrane region" description="Helical" evidence="1">
    <location>
        <begin position="131"/>
        <end position="155"/>
    </location>
</feature>
<evidence type="ECO:0000313" key="3">
    <source>
        <dbReference type="EMBL" id="MBM7590053.1"/>
    </source>
</evidence>
<evidence type="ECO:0000259" key="2">
    <source>
        <dbReference type="Pfam" id="PF01578"/>
    </source>
</evidence>
<dbReference type="PANTHER" id="PTHR38034:SF1">
    <property type="entry name" value="INNER MEMBRANE PROTEIN YPJD"/>
    <property type="match status" value="1"/>
</dbReference>